<feature type="compositionally biased region" description="Polar residues" evidence="1">
    <location>
        <begin position="108"/>
        <end position="118"/>
    </location>
</feature>
<accession>A0A1S9R9S9</accession>
<feature type="region of interest" description="Disordered" evidence="1">
    <location>
        <begin position="67"/>
        <end position="118"/>
    </location>
</feature>
<proteinExistence type="predicted"/>
<evidence type="ECO:0000256" key="1">
    <source>
        <dbReference type="SAM" id="MobiDB-lite"/>
    </source>
</evidence>
<reference evidence="3" key="1">
    <citation type="submission" date="2015-09" db="EMBL/GenBank/DDBJ databases">
        <authorList>
            <person name="Fill T.P."/>
            <person name="Baretta J.F."/>
            <person name="de Almeida L.G."/>
            <person name="Rocha M."/>
            <person name="de Souza D.H."/>
            <person name="Malavazi I."/>
            <person name="Cerdeira L.T."/>
            <person name="Hong H."/>
            <person name="Samborskyy M."/>
            <person name="de Vasconcelos A.T."/>
            <person name="Leadlay P."/>
            <person name="Rodrigues-Filho E."/>
        </authorList>
    </citation>
    <scope>NUCLEOTIDE SEQUENCE [LARGE SCALE GENOMIC DNA]</scope>
    <source>
        <strain evidence="3">LaBioMMi 136</strain>
    </source>
</reference>
<gene>
    <name evidence="2" type="ORF">PEBR_39509</name>
</gene>
<protein>
    <submittedName>
        <fullName evidence="2">Uncharacterized protein</fullName>
    </submittedName>
</protein>
<dbReference type="Proteomes" id="UP000190744">
    <property type="component" value="Unassembled WGS sequence"/>
</dbReference>
<organism evidence="2 3">
    <name type="scientific">Penicillium brasilianum</name>
    <dbReference type="NCBI Taxonomy" id="104259"/>
    <lineage>
        <taxon>Eukaryota</taxon>
        <taxon>Fungi</taxon>
        <taxon>Dikarya</taxon>
        <taxon>Ascomycota</taxon>
        <taxon>Pezizomycotina</taxon>
        <taxon>Eurotiomycetes</taxon>
        <taxon>Eurotiomycetidae</taxon>
        <taxon>Eurotiales</taxon>
        <taxon>Aspergillaceae</taxon>
        <taxon>Penicillium</taxon>
    </lineage>
</organism>
<name>A0A1S9R9S9_PENBI</name>
<evidence type="ECO:0000313" key="2">
    <source>
        <dbReference type="EMBL" id="OOQ82283.1"/>
    </source>
</evidence>
<comment type="caution">
    <text evidence="2">The sequence shown here is derived from an EMBL/GenBank/DDBJ whole genome shotgun (WGS) entry which is preliminary data.</text>
</comment>
<sequence>MYGRRRRPLLGAAVLVGASRASARHEVERQAALDYQRELAIRQEVEAQRLRDAEQEKATQRLVQEEVQRAISTNPNTASSSMAASQPLQQPHNSPPPSYPPAYHESNIRSGHSTDNVYNDHQAAASTGTEAVGKTRHCTECGVVCQEKDRFCWKCGAKHVVQEN</sequence>
<feature type="compositionally biased region" description="Polar residues" evidence="1">
    <location>
        <begin position="70"/>
        <end position="90"/>
    </location>
</feature>
<dbReference type="EMBL" id="LJBN01000223">
    <property type="protein sequence ID" value="OOQ82283.1"/>
    <property type="molecule type" value="Genomic_DNA"/>
</dbReference>
<evidence type="ECO:0000313" key="3">
    <source>
        <dbReference type="Proteomes" id="UP000190744"/>
    </source>
</evidence>
<dbReference type="AlphaFoldDB" id="A0A1S9R9S9"/>